<dbReference type="AlphaFoldDB" id="K1VFT8"/>
<sequence>MSKWGIGRLGQVVQEEGWLPGAGERVVAEYQYGMDWMRNFYQCVCGKDLKSIAALPKATTWPPMKVVFPSLATVDASIGGRDGGGTMFCGSNYKNEKTKPLLHDANSKRGGVLMHSKMLIAMFEPIPTTLGASGSSKAEGKQKAKVSDVGGWFYVGSHNFSPAAWGTLNFKNKPPTLNVSFARVDSSDHQVNNYELGIMLPIRKLTSSFGN</sequence>
<gene>
    <name evidence="12" type="ORF">A1Q2_07743</name>
</gene>
<evidence type="ECO:0000256" key="8">
    <source>
        <dbReference type="ARBA" id="ARBA00023242"/>
    </source>
</evidence>
<evidence type="ECO:0008006" key="14">
    <source>
        <dbReference type="Google" id="ProtNLM"/>
    </source>
</evidence>
<dbReference type="Pfam" id="PF06087">
    <property type="entry name" value="Tyr-DNA_phospho"/>
    <property type="match status" value="1"/>
</dbReference>
<dbReference type="InterPro" id="IPR010347">
    <property type="entry name" value="Tdp1"/>
</dbReference>
<feature type="binding site" evidence="10">
    <location>
        <position position="117"/>
    </location>
    <ligand>
        <name>substrate</name>
    </ligand>
</feature>
<comment type="subcellular location">
    <subcellularLocation>
        <location evidence="1">Nucleus</location>
    </subcellularLocation>
</comment>
<dbReference type="InParanoid" id="K1VFT8"/>
<evidence type="ECO:0000256" key="9">
    <source>
        <dbReference type="PIRSR" id="PIRSR610347-1"/>
    </source>
</evidence>
<evidence type="ECO:0000313" key="12">
    <source>
        <dbReference type="EMBL" id="EKC97946.1"/>
    </source>
</evidence>
<name>K1VFT8_TRIAC</name>
<dbReference type="GO" id="GO:0005634">
    <property type="term" value="C:nucleus"/>
    <property type="evidence" value="ECO:0007669"/>
    <property type="project" value="UniProtKB-SubCell"/>
</dbReference>
<dbReference type="STRING" id="1220162.K1VFT8"/>
<organism evidence="12 13">
    <name type="scientific">Trichosporon asahii var. asahii (strain CBS 8904)</name>
    <name type="common">Yeast</name>
    <dbReference type="NCBI Taxonomy" id="1220162"/>
    <lineage>
        <taxon>Eukaryota</taxon>
        <taxon>Fungi</taxon>
        <taxon>Dikarya</taxon>
        <taxon>Basidiomycota</taxon>
        <taxon>Agaricomycotina</taxon>
        <taxon>Tremellomycetes</taxon>
        <taxon>Trichosporonales</taxon>
        <taxon>Trichosporonaceae</taxon>
        <taxon>Trichosporon</taxon>
    </lineage>
</organism>
<evidence type="ECO:0000256" key="4">
    <source>
        <dbReference type="ARBA" id="ARBA00022763"/>
    </source>
</evidence>
<dbReference type="Proteomes" id="UP000006757">
    <property type="component" value="Unassembled WGS sequence"/>
</dbReference>
<evidence type="ECO:0000256" key="3">
    <source>
        <dbReference type="ARBA" id="ARBA00022722"/>
    </source>
</evidence>
<keyword evidence="4" id="KW-0227">DNA damage</keyword>
<dbReference type="CDD" id="cd09123">
    <property type="entry name" value="PLDc_Tdp1_2"/>
    <property type="match status" value="1"/>
</dbReference>
<dbReference type="HOGENOM" id="CLU_1305654_0_0_1"/>
<evidence type="ECO:0000256" key="1">
    <source>
        <dbReference type="ARBA" id="ARBA00004123"/>
    </source>
</evidence>
<comment type="caution">
    <text evidence="12">The sequence shown here is derived from an EMBL/GenBank/DDBJ whole genome shotgun (WGS) entry which is preliminary data.</text>
</comment>
<keyword evidence="3" id="KW-0540">Nuclease</keyword>
<keyword evidence="13" id="KW-1185">Reference proteome</keyword>
<reference evidence="12 13" key="1">
    <citation type="journal article" date="2012" name="Eukaryot. Cell">
        <title>Genome sequence of the Trichosporon asahii environmental strain CBS 8904.</title>
        <authorList>
            <person name="Yang R.Y."/>
            <person name="Li H.T."/>
            <person name="Zhu H."/>
            <person name="Zhou G.P."/>
            <person name="Wang M."/>
            <person name="Wang L."/>
        </authorList>
    </citation>
    <scope>NUCLEOTIDE SEQUENCE [LARGE SCALE GENOMIC DNA]</scope>
    <source>
        <strain evidence="12 13">CBS 8904</strain>
    </source>
</reference>
<protein>
    <recommendedName>
        <fullName evidence="14">Phospholipase D/nuclease</fullName>
    </recommendedName>
</protein>
<dbReference type="GO" id="GO:0003690">
    <property type="term" value="F:double-stranded DNA binding"/>
    <property type="evidence" value="ECO:0007669"/>
    <property type="project" value="TreeGrafter"/>
</dbReference>
<evidence type="ECO:0000256" key="10">
    <source>
        <dbReference type="PIRSR" id="PIRSR610347-2"/>
    </source>
</evidence>
<dbReference type="SUPFAM" id="SSF56024">
    <property type="entry name" value="Phospholipase D/nuclease"/>
    <property type="match status" value="1"/>
</dbReference>
<dbReference type="Gene3D" id="3.30.870.10">
    <property type="entry name" value="Endonuclease Chain A"/>
    <property type="match status" value="1"/>
</dbReference>
<keyword evidence="8" id="KW-0539">Nucleus</keyword>
<keyword evidence="6" id="KW-0269">Exonuclease</keyword>
<dbReference type="PANTHER" id="PTHR12415:SF0">
    <property type="entry name" value="TYROSYL-DNA PHOSPHODIESTERASE 1"/>
    <property type="match status" value="1"/>
</dbReference>
<proteinExistence type="inferred from homology"/>
<keyword evidence="5" id="KW-0378">Hydrolase</keyword>
<evidence type="ECO:0000256" key="2">
    <source>
        <dbReference type="ARBA" id="ARBA00010205"/>
    </source>
</evidence>
<feature type="active site" description="Proton donor/acceptor" evidence="9">
    <location>
        <position position="115"/>
    </location>
</feature>
<dbReference type="EMBL" id="AMBO01000400">
    <property type="protein sequence ID" value="EKC97946.1"/>
    <property type="molecule type" value="Genomic_DNA"/>
</dbReference>
<dbReference type="GO" id="GO:0006281">
    <property type="term" value="P:DNA repair"/>
    <property type="evidence" value="ECO:0007669"/>
    <property type="project" value="UniProtKB-KW"/>
</dbReference>
<evidence type="ECO:0000256" key="6">
    <source>
        <dbReference type="ARBA" id="ARBA00022839"/>
    </source>
</evidence>
<dbReference type="GO" id="GO:0004527">
    <property type="term" value="F:exonuclease activity"/>
    <property type="evidence" value="ECO:0007669"/>
    <property type="project" value="UniProtKB-KW"/>
</dbReference>
<evidence type="ECO:0000256" key="5">
    <source>
        <dbReference type="ARBA" id="ARBA00022801"/>
    </source>
</evidence>
<evidence type="ECO:0000313" key="13">
    <source>
        <dbReference type="Proteomes" id="UP000006757"/>
    </source>
</evidence>
<accession>K1VFT8</accession>
<dbReference type="OMA" id="HDANSKR"/>
<dbReference type="OrthoDB" id="47785at2759"/>
<dbReference type="GO" id="GO:0003697">
    <property type="term" value="F:single-stranded DNA binding"/>
    <property type="evidence" value="ECO:0007669"/>
    <property type="project" value="TreeGrafter"/>
</dbReference>
<evidence type="ECO:0000256" key="7">
    <source>
        <dbReference type="ARBA" id="ARBA00023204"/>
    </source>
</evidence>
<dbReference type="PANTHER" id="PTHR12415">
    <property type="entry name" value="TYROSYL-DNA PHOSPHODIESTERASE 1"/>
    <property type="match status" value="1"/>
</dbReference>
<keyword evidence="7" id="KW-0234">DNA repair</keyword>
<feature type="site" description="Interaction with DNA" evidence="11">
    <location>
        <position position="161"/>
    </location>
</feature>
<evidence type="ECO:0000256" key="11">
    <source>
        <dbReference type="PIRSR" id="PIRSR610347-3"/>
    </source>
</evidence>
<dbReference type="GO" id="GO:0017005">
    <property type="term" value="F:3'-tyrosyl-DNA phosphodiesterase activity"/>
    <property type="evidence" value="ECO:0007669"/>
    <property type="project" value="TreeGrafter"/>
</dbReference>
<comment type="similarity">
    <text evidence="2">Belongs to the tyrosyl-DNA phosphodiesterase family.</text>
</comment>